<feature type="domain" description="TIR" evidence="1">
    <location>
        <begin position="122"/>
        <end position="251"/>
    </location>
</feature>
<protein>
    <submittedName>
        <fullName evidence="2">Toll/interleukin-1 receptor domain-containing protein</fullName>
    </submittedName>
</protein>
<dbReference type="Pfam" id="PF13676">
    <property type="entry name" value="TIR_2"/>
    <property type="match status" value="1"/>
</dbReference>
<name>A0A951IVY6_9BACT</name>
<keyword evidence="2" id="KW-0675">Receptor</keyword>
<organism evidence="2 3">
    <name type="scientific">Arthrospiribacter ruber</name>
    <dbReference type="NCBI Taxonomy" id="2487934"/>
    <lineage>
        <taxon>Bacteria</taxon>
        <taxon>Pseudomonadati</taxon>
        <taxon>Bacteroidota</taxon>
        <taxon>Cytophagia</taxon>
        <taxon>Cytophagales</taxon>
        <taxon>Cyclobacteriaceae</taxon>
        <taxon>Arthrospiribacter</taxon>
    </lineage>
</organism>
<evidence type="ECO:0000313" key="3">
    <source>
        <dbReference type="Proteomes" id="UP000727490"/>
    </source>
</evidence>
<evidence type="ECO:0000259" key="1">
    <source>
        <dbReference type="PROSITE" id="PS50104"/>
    </source>
</evidence>
<sequence>MEEGAVAADVCMITKESIRSIWVSTITTLESFKNITPHDPKFMAWEDSVYRKLIRIYGEDSYEIKSFGAIKFNKTSHTFEEDEIELHMADCLLQAKLFLESLIEELELLPRSNFVEGGEKNGARKIFISHSSQDKTIASEIVQLLSLIGIKDSCIFCTSLEGHGIPLGEDWLQTLKSEISGDAIVLFVISENYFKSAVSLCEMGAAWALSKKHIPILVPPMDYNQMSGVIPLTQGFKITEPNKWTILKTQLENLFNLTPKAPEIWEGRRNQILARIDRLFNP</sequence>
<dbReference type="Proteomes" id="UP000727490">
    <property type="component" value="Unassembled WGS sequence"/>
</dbReference>
<dbReference type="Gene3D" id="3.40.50.10140">
    <property type="entry name" value="Toll/interleukin-1 receptor homology (TIR) domain"/>
    <property type="match status" value="1"/>
</dbReference>
<evidence type="ECO:0000313" key="2">
    <source>
        <dbReference type="EMBL" id="MBW3467908.1"/>
    </source>
</evidence>
<comment type="caution">
    <text evidence="2">The sequence shown here is derived from an EMBL/GenBank/DDBJ whole genome shotgun (WGS) entry which is preliminary data.</text>
</comment>
<reference evidence="2 3" key="1">
    <citation type="journal article" date="2020" name="Syst. Appl. Microbiol.">
        <title>Arthrospiribacter ruber gen. nov., sp. nov., a novel bacterium isolated from Arthrospira cultures.</title>
        <authorList>
            <person name="Waleron M."/>
            <person name="Misztak A."/>
            <person name="Waleron M.M."/>
            <person name="Furmaniak M."/>
            <person name="Mrozik A."/>
            <person name="Waleron K."/>
        </authorList>
    </citation>
    <scope>NUCLEOTIDE SEQUENCE [LARGE SCALE GENOMIC DNA]</scope>
    <source>
        <strain evidence="2 3">DPMB0001</strain>
    </source>
</reference>
<keyword evidence="3" id="KW-1185">Reference proteome</keyword>
<dbReference type="InterPro" id="IPR035897">
    <property type="entry name" value="Toll_tir_struct_dom_sf"/>
</dbReference>
<accession>A0A951IVY6</accession>
<dbReference type="EMBL" id="RPHB01000003">
    <property type="protein sequence ID" value="MBW3467908.1"/>
    <property type="molecule type" value="Genomic_DNA"/>
</dbReference>
<dbReference type="InterPro" id="IPR000157">
    <property type="entry name" value="TIR_dom"/>
</dbReference>
<proteinExistence type="predicted"/>
<dbReference type="SMART" id="SM00255">
    <property type="entry name" value="TIR"/>
    <property type="match status" value="1"/>
</dbReference>
<dbReference type="SUPFAM" id="SSF52200">
    <property type="entry name" value="Toll/Interleukin receptor TIR domain"/>
    <property type="match status" value="1"/>
</dbReference>
<dbReference type="AlphaFoldDB" id="A0A951IVY6"/>
<dbReference type="PROSITE" id="PS50104">
    <property type="entry name" value="TIR"/>
    <property type="match status" value="1"/>
</dbReference>
<dbReference type="GO" id="GO:0007165">
    <property type="term" value="P:signal transduction"/>
    <property type="evidence" value="ECO:0007669"/>
    <property type="project" value="InterPro"/>
</dbReference>
<gene>
    <name evidence="2" type="ORF">EGN73_08770</name>
</gene>